<protein>
    <submittedName>
        <fullName evidence="2">Uncharacterized protein</fullName>
    </submittedName>
</protein>
<gene>
    <name evidence="2" type="ORF">BKD09_41600</name>
</gene>
<dbReference type="EMBL" id="CP017637">
    <property type="protein sequence ID" value="APG14854.1"/>
    <property type="molecule type" value="Genomic_DNA"/>
</dbReference>
<dbReference type="PANTHER" id="PTHR10788">
    <property type="entry name" value="TREHALOSE-6-PHOSPHATE SYNTHASE"/>
    <property type="match status" value="1"/>
</dbReference>
<dbReference type="InterPro" id="IPR001830">
    <property type="entry name" value="Glyco_trans_20"/>
</dbReference>
<dbReference type="SUPFAM" id="SSF53756">
    <property type="entry name" value="UDP-Glycosyltransferase/glycogen phosphorylase"/>
    <property type="match status" value="1"/>
</dbReference>
<dbReference type="PANTHER" id="PTHR10788:SF106">
    <property type="entry name" value="BCDNA.GH08860"/>
    <property type="match status" value="1"/>
</dbReference>
<organism evidence="2 3">
    <name type="scientific">Bradyrhizobium japonicum</name>
    <dbReference type="NCBI Taxonomy" id="375"/>
    <lineage>
        <taxon>Bacteria</taxon>
        <taxon>Pseudomonadati</taxon>
        <taxon>Pseudomonadota</taxon>
        <taxon>Alphaproteobacteria</taxon>
        <taxon>Hyphomicrobiales</taxon>
        <taxon>Nitrobacteraceae</taxon>
        <taxon>Bradyrhizobium</taxon>
    </lineage>
</organism>
<dbReference type="GO" id="GO:0005992">
    <property type="term" value="P:trehalose biosynthetic process"/>
    <property type="evidence" value="ECO:0007669"/>
    <property type="project" value="InterPro"/>
</dbReference>
<evidence type="ECO:0000313" key="2">
    <source>
        <dbReference type="EMBL" id="APG14854.1"/>
    </source>
</evidence>
<dbReference type="AlphaFoldDB" id="A0A1L3FNF1"/>
<evidence type="ECO:0000313" key="3">
    <source>
        <dbReference type="Proteomes" id="UP000181962"/>
    </source>
</evidence>
<sequence length="75" mass="8350">MENAINHVNADHGTDEWRPIRYTNDSFSQPALARLYRAAKIGVVTPRRDGMNLVAKEYVAAQDPEDPGVLGSRLN</sequence>
<proteinExistence type="inferred from homology"/>
<comment type="similarity">
    <text evidence="1">Belongs to the glycosyltransferase 20 family.</text>
</comment>
<dbReference type="RefSeq" id="WP_223153713.1">
    <property type="nucleotide sequence ID" value="NZ_CP017637.1"/>
</dbReference>
<evidence type="ECO:0000256" key="1">
    <source>
        <dbReference type="ARBA" id="ARBA00008799"/>
    </source>
</evidence>
<dbReference type="Gene3D" id="3.40.50.2000">
    <property type="entry name" value="Glycogen Phosphorylase B"/>
    <property type="match status" value="1"/>
</dbReference>
<accession>A0A1L3FNF1</accession>
<dbReference type="Pfam" id="PF00982">
    <property type="entry name" value="Glyco_transf_20"/>
    <property type="match status" value="1"/>
</dbReference>
<dbReference type="GO" id="GO:0003825">
    <property type="term" value="F:alpha,alpha-trehalose-phosphate synthase (UDP-forming) activity"/>
    <property type="evidence" value="ECO:0007669"/>
    <property type="project" value="TreeGrafter"/>
</dbReference>
<reference evidence="2 3" key="1">
    <citation type="submission" date="2016-11" db="EMBL/GenBank/DDBJ databases">
        <title>Complete Genome Sequence of Bradyrhizobium sp. strain J5, an isolated from soybean nodule in Hokkaido.</title>
        <authorList>
            <person name="Kanehara K."/>
        </authorList>
    </citation>
    <scope>NUCLEOTIDE SEQUENCE [LARGE SCALE GENOMIC DNA]</scope>
    <source>
        <strain evidence="2 3">J5</strain>
    </source>
</reference>
<name>A0A1L3FNF1_BRAJP</name>
<dbReference type="Proteomes" id="UP000181962">
    <property type="component" value="Chromosome"/>
</dbReference>